<feature type="transmembrane region" description="Helical" evidence="8">
    <location>
        <begin position="301"/>
        <end position="320"/>
    </location>
</feature>
<feature type="transmembrane region" description="Helical" evidence="8">
    <location>
        <begin position="363"/>
        <end position="387"/>
    </location>
</feature>
<keyword evidence="11" id="KW-1185">Reference proteome</keyword>
<evidence type="ECO:0000256" key="8">
    <source>
        <dbReference type="SAM" id="Phobius"/>
    </source>
</evidence>
<evidence type="ECO:0000256" key="1">
    <source>
        <dbReference type="ARBA" id="ARBA00004651"/>
    </source>
</evidence>
<dbReference type="RefSeq" id="WP_017984963.1">
    <property type="nucleotide sequence ID" value="NZ_AQUL01000001.1"/>
</dbReference>
<evidence type="ECO:0000313" key="11">
    <source>
        <dbReference type="Proteomes" id="UP000062973"/>
    </source>
</evidence>
<feature type="transmembrane region" description="Helical" evidence="8">
    <location>
        <begin position="265"/>
        <end position="295"/>
    </location>
</feature>
<feature type="transmembrane region" description="Helical" evidence="8">
    <location>
        <begin position="209"/>
        <end position="229"/>
    </location>
</feature>
<dbReference type="eggNOG" id="COG0477">
    <property type="taxonomic scope" value="Bacteria"/>
</dbReference>
<feature type="transmembrane region" description="Helical" evidence="8">
    <location>
        <begin position="129"/>
        <end position="150"/>
    </location>
</feature>
<dbReference type="PROSITE" id="PS50850">
    <property type="entry name" value="MFS"/>
    <property type="match status" value="1"/>
</dbReference>
<evidence type="ECO:0000259" key="9">
    <source>
        <dbReference type="PROSITE" id="PS50850"/>
    </source>
</evidence>
<accession>A0A076N4D8</accession>
<dbReference type="InterPro" id="IPR011701">
    <property type="entry name" value="MFS"/>
</dbReference>
<dbReference type="Pfam" id="PF07690">
    <property type="entry name" value="MFS_1"/>
    <property type="match status" value="1"/>
</dbReference>
<evidence type="ECO:0000256" key="2">
    <source>
        <dbReference type="ARBA" id="ARBA00022448"/>
    </source>
</evidence>
<dbReference type="GO" id="GO:0022857">
    <property type="term" value="F:transmembrane transporter activity"/>
    <property type="evidence" value="ECO:0007669"/>
    <property type="project" value="InterPro"/>
</dbReference>
<dbReference type="PANTHER" id="PTHR43045:SF4">
    <property type="entry name" value="TRANSPORTER YDFJ-RELATED"/>
    <property type="match status" value="1"/>
</dbReference>
<dbReference type="KEGG" id="amq:AMETH_6034"/>
<sequence length="458" mass="48788">MSTKKTADGASAAEPLTTDPATERMTPQAKSAAKGAWFGLFVDYFDIYLPIVALAPALGYFMAADLSATEATTFGFALFAAAFLGRPIGTFVFGHLGDKIGRKRTTLIAAGGVTVTTFLVGALPGYAVAGFWALILLPLLRLVGGVFMGGQYTSANPLAIEGAPRRLRGQVGGIIAGAYPLAYVAISLVTFALMRMLNGSNATGPYQQWGWRIPFVIGGVLSLCFFFYYRKEVQESAVWEEARKSGQKSTGSPLKTLFSGENRKALIQVFVLMTGLWFGIQILTSATPTLLISYFKLPGQSVTWGLLIANVVLAVAYPLCGLLGQRFGRRRMLSIAGVGTVTLSAGLYWLMISVVSGGGSLPLTILLVGLCLVITVAPNAMIVAYLCERFPTNVRSSGYGIGYTVAVVIPSFYSAIMLQLGEVMSYRHVPVLLLVVAGVLTFVGARMGPETNKVSMDD</sequence>
<evidence type="ECO:0000313" key="10">
    <source>
        <dbReference type="EMBL" id="AIJ26126.1"/>
    </source>
</evidence>
<organism evidence="10 11">
    <name type="scientific">Amycolatopsis methanolica 239</name>
    <dbReference type="NCBI Taxonomy" id="1068978"/>
    <lineage>
        <taxon>Bacteria</taxon>
        <taxon>Bacillati</taxon>
        <taxon>Actinomycetota</taxon>
        <taxon>Actinomycetes</taxon>
        <taxon>Pseudonocardiales</taxon>
        <taxon>Pseudonocardiaceae</taxon>
        <taxon>Amycolatopsis</taxon>
        <taxon>Amycolatopsis methanolica group</taxon>
    </lineage>
</organism>
<evidence type="ECO:0000256" key="4">
    <source>
        <dbReference type="ARBA" id="ARBA00022692"/>
    </source>
</evidence>
<dbReference type="PANTHER" id="PTHR43045">
    <property type="entry name" value="SHIKIMATE TRANSPORTER"/>
    <property type="match status" value="1"/>
</dbReference>
<feature type="transmembrane region" description="Helical" evidence="8">
    <location>
        <begin position="426"/>
        <end position="445"/>
    </location>
</feature>
<protein>
    <submittedName>
        <fullName evidence="10">Major facilitator transporter</fullName>
    </submittedName>
</protein>
<keyword evidence="4 8" id="KW-0812">Transmembrane</keyword>
<dbReference type="Proteomes" id="UP000062973">
    <property type="component" value="Chromosome"/>
</dbReference>
<dbReference type="OrthoDB" id="8953821at2"/>
<dbReference type="Gene3D" id="1.20.1250.20">
    <property type="entry name" value="MFS general substrate transporter like domains"/>
    <property type="match status" value="1"/>
</dbReference>
<dbReference type="GO" id="GO:0005886">
    <property type="term" value="C:plasma membrane"/>
    <property type="evidence" value="ECO:0007669"/>
    <property type="project" value="UniProtKB-SubCell"/>
</dbReference>
<name>A0A076N4D8_AMYME</name>
<keyword evidence="3" id="KW-1003">Cell membrane</keyword>
<feature type="domain" description="Major facilitator superfamily (MFS) profile" evidence="9">
    <location>
        <begin position="32"/>
        <end position="452"/>
    </location>
</feature>
<evidence type="ECO:0000256" key="3">
    <source>
        <dbReference type="ARBA" id="ARBA00022475"/>
    </source>
</evidence>
<feature type="transmembrane region" description="Helical" evidence="8">
    <location>
        <begin position="105"/>
        <end position="123"/>
    </location>
</feature>
<comment type="subcellular location">
    <subcellularLocation>
        <location evidence="1">Cell membrane</location>
        <topology evidence="1">Multi-pass membrane protein</topology>
    </subcellularLocation>
</comment>
<dbReference type="InterPro" id="IPR036259">
    <property type="entry name" value="MFS_trans_sf"/>
</dbReference>
<dbReference type="InterPro" id="IPR005829">
    <property type="entry name" value="Sugar_transporter_CS"/>
</dbReference>
<keyword evidence="6 8" id="KW-0472">Membrane</keyword>
<keyword evidence="2" id="KW-0813">Transport</keyword>
<evidence type="ECO:0000256" key="5">
    <source>
        <dbReference type="ARBA" id="ARBA00022989"/>
    </source>
</evidence>
<gene>
    <name evidence="10" type="ORF">AMETH_6034</name>
</gene>
<dbReference type="HOGENOM" id="CLU_001265_39_5_11"/>
<dbReference type="PATRIC" id="fig|1068978.7.peg.6483"/>
<dbReference type="AlphaFoldDB" id="A0A076N4D8"/>
<feature type="transmembrane region" description="Helical" evidence="8">
    <location>
        <begin position="74"/>
        <end position="93"/>
    </location>
</feature>
<feature type="transmembrane region" description="Helical" evidence="8">
    <location>
        <begin position="399"/>
        <end position="420"/>
    </location>
</feature>
<evidence type="ECO:0000256" key="6">
    <source>
        <dbReference type="ARBA" id="ARBA00023136"/>
    </source>
</evidence>
<feature type="transmembrane region" description="Helical" evidence="8">
    <location>
        <begin position="35"/>
        <end position="62"/>
    </location>
</feature>
<dbReference type="STRING" id="1068978.AMETH_6034"/>
<feature type="region of interest" description="Disordered" evidence="7">
    <location>
        <begin position="1"/>
        <end position="25"/>
    </location>
</feature>
<proteinExistence type="predicted"/>
<feature type="transmembrane region" description="Helical" evidence="8">
    <location>
        <begin position="332"/>
        <end position="351"/>
    </location>
</feature>
<reference evidence="10 11" key="1">
    <citation type="submission" date="2014-07" db="EMBL/GenBank/DDBJ databases">
        <title>Whole Genome Sequence of the Amycolatopsis methanolica 239.</title>
        <authorList>
            <person name="Tang B."/>
        </authorList>
    </citation>
    <scope>NUCLEOTIDE SEQUENCE [LARGE SCALE GENOMIC DNA]</scope>
    <source>
        <strain evidence="10 11">239</strain>
    </source>
</reference>
<dbReference type="SUPFAM" id="SSF103473">
    <property type="entry name" value="MFS general substrate transporter"/>
    <property type="match status" value="1"/>
</dbReference>
<dbReference type="InterPro" id="IPR020846">
    <property type="entry name" value="MFS_dom"/>
</dbReference>
<dbReference type="PROSITE" id="PS00217">
    <property type="entry name" value="SUGAR_TRANSPORT_2"/>
    <property type="match status" value="1"/>
</dbReference>
<feature type="transmembrane region" description="Helical" evidence="8">
    <location>
        <begin position="171"/>
        <end position="197"/>
    </location>
</feature>
<keyword evidence="5 8" id="KW-1133">Transmembrane helix</keyword>
<dbReference type="EMBL" id="CP009110">
    <property type="protein sequence ID" value="AIJ26126.1"/>
    <property type="molecule type" value="Genomic_DNA"/>
</dbReference>
<evidence type="ECO:0000256" key="7">
    <source>
        <dbReference type="SAM" id="MobiDB-lite"/>
    </source>
</evidence>